<proteinExistence type="predicted"/>
<dbReference type="EMBL" id="BPVZ01000002">
    <property type="protein sequence ID" value="GKU87448.1"/>
    <property type="molecule type" value="Genomic_DNA"/>
</dbReference>
<keyword evidence="4" id="KW-1185">Reference proteome</keyword>
<keyword evidence="1" id="KW-0472">Membrane</keyword>
<comment type="caution">
    <text evidence="3">The sequence shown here is derived from an EMBL/GenBank/DDBJ whole genome shotgun (WGS) entry which is preliminary data.</text>
</comment>
<evidence type="ECO:0000313" key="4">
    <source>
        <dbReference type="Proteomes" id="UP001054252"/>
    </source>
</evidence>
<keyword evidence="1" id="KW-0812">Transmembrane</keyword>
<dbReference type="Proteomes" id="UP001054252">
    <property type="component" value="Unassembled WGS sequence"/>
</dbReference>
<evidence type="ECO:0000256" key="2">
    <source>
        <dbReference type="SAM" id="SignalP"/>
    </source>
</evidence>
<evidence type="ECO:0000256" key="1">
    <source>
        <dbReference type="SAM" id="Phobius"/>
    </source>
</evidence>
<reference evidence="3 4" key="1">
    <citation type="journal article" date="2021" name="Commun. Biol.">
        <title>The genome of Shorea leprosula (Dipterocarpaceae) highlights the ecological relevance of drought in aseasonal tropical rainforests.</title>
        <authorList>
            <person name="Ng K.K.S."/>
            <person name="Kobayashi M.J."/>
            <person name="Fawcett J.A."/>
            <person name="Hatakeyama M."/>
            <person name="Paape T."/>
            <person name="Ng C.H."/>
            <person name="Ang C.C."/>
            <person name="Tnah L.H."/>
            <person name="Lee C.T."/>
            <person name="Nishiyama T."/>
            <person name="Sese J."/>
            <person name="O'Brien M.J."/>
            <person name="Copetti D."/>
            <person name="Mohd Noor M.I."/>
            <person name="Ong R.C."/>
            <person name="Putra M."/>
            <person name="Sireger I.Z."/>
            <person name="Indrioko S."/>
            <person name="Kosugi Y."/>
            <person name="Izuno A."/>
            <person name="Isagi Y."/>
            <person name="Lee S.L."/>
            <person name="Shimizu K.K."/>
        </authorList>
    </citation>
    <scope>NUCLEOTIDE SEQUENCE [LARGE SCALE GENOMIC DNA]</scope>
    <source>
        <strain evidence="3">214</strain>
    </source>
</reference>
<organism evidence="3 4">
    <name type="scientific">Rubroshorea leprosula</name>
    <dbReference type="NCBI Taxonomy" id="152421"/>
    <lineage>
        <taxon>Eukaryota</taxon>
        <taxon>Viridiplantae</taxon>
        <taxon>Streptophyta</taxon>
        <taxon>Embryophyta</taxon>
        <taxon>Tracheophyta</taxon>
        <taxon>Spermatophyta</taxon>
        <taxon>Magnoliopsida</taxon>
        <taxon>eudicotyledons</taxon>
        <taxon>Gunneridae</taxon>
        <taxon>Pentapetalae</taxon>
        <taxon>rosids</taxon>
        <taxon>malvids</taxon>
        <taxon>Malvales</taxon>
        <taxon>Dipterocarpaceae</taxon>
        <taxon>Rubroshorea</taxon>
    </lineage>
</organism>
<dbReference type="PANTHER" id="PTHR34836:SF1">
    <property type="entry name" value="OS09G0428600 PROTEIN"/>
    <property type="match status" value="1"/>
</dbReference>
<feature type="chain" id="PRO_5043842747" evidence="2">
    <location>
        <begin position="30"/>
        <end position="121"/>
    </location>
</feature>
<gene>
    <name evidence="3" type="ORF">SLEP1_g1844</name>
</gene>
<name>A0AAV5HNV8_9ROSI</name>
<protein>
    <submittedName>
        <fullName evidence="3">Uncharacterized protein</fullName>
    </submittedName>
</protein>
<dbReference type="InterPro" id="IPR015683">
    <property type="entry name" value="Ionotropic_Glu_rcpt"/>
</dbReference>
<evidence type="ECO:0000313" key="3">
    <source>
        <dbReference type="EMBL" id="GKU87448.1"/>
    </source>
</evidence>
<sequence>MKIIPTKHLFHFSCLLVFCRLLLAEVALAQNTTATATIPVNVGVVLDMDMWVGKLGLSCINMALQDFYSYHGNYATRLVLNIRDSRGDVVGAAAAGTASFFSLFLFFLSAFIFSEYIFLLT</sequence>
<accession>A0AAV5HNV8</accession>
<dbReference type="AlphaFoldDB" id="A0AAV5HNV8"/>
<feature type="transmembrane region" description="Helical" evidence="1">
    <location>
        <begin position="89"/>
        <end position="113"/>
    </location>
</feature>
<dbReference type="PANTHER" id="PTHR34836">
    <property type="entry name" value="OS06G0188250 PROTEIN"/>
    <property type="match status" value="1"/>
</dbReference>
<keyword evidence="1" id="KW-1133">Transmembrane helix</keyword>
<feature type="signal peptide" evidence="2">
    <location>
        <begin position="1"/>
        <end position="29"/>
    </location>
</feature>
<keyword evidence="2" id="KW-0732">Signal</keyword>